<feature type="transmembrane region" description="Helical" evidence="1">
    <location>
        <begin position="245"/>
        <end position="263"/>
    </location>
</feature>
<evidence type="ECO:0000313" key="3">
    <source>
        <dbReference type="EMBL" id="KAB4186474.1"/>
    </source>
</evidence>
<evidence type="ECO:0000313" key="2">
    <source>
        <dbReference type="EMBL" id="KAB4086793.1"/>
    </source>
</evidence>
<dbReference type="RefSeq" id="WP_117720700.1">
    <property type="nucleotide sequence ID" value="NZ_CACRTC010000006.1"/>
</dbReference>
<sequence length="562" mass="64783">MNENLCIAIITTASIFAGFLVAFLSSYLTARNKEYDENKLKFDTLGRKLTLFRQLCGFIWNSNCLNEQRGKLKANEPALDEDGNVKSFMHAIDALHRDLKLKQYKQNPYIDYSEEDLDRIKIFVNSIWYNLIHKNYQEVHFSQLLDCPMGISPGYFTTIRKELSFGNRFSDEGMDDKEFGNIAGNVECEVIEDMEVLQYEIHKPIDCDVIAIIRYTIIVSVSGIGVPLLLLWARDYFLNIGCWNNLILLIVLAVFLYSIVMAAKHTYKHFQKKESIKGKTYNFKQMVNNSKHEQKLDKIKKHEDAFREFYNSAKDIFSKLQKSDPLSQPFEDRCILQVCLGSRAGGNNPDVIEVFWGGQAVKRIDKKNGSKLLTESGVTLFFYLLPDGHVTITLYPAQTEAIRPLEDCILLHRFIKATWLLKEKNQKSLWRDFMAYTECTSLIGTPSIWQRLRIFWLKYSCPLCIDGVQQSIRAHMHFQKIVTFVLTVGLSGFLLLAVQQCHKEKEKDYSPLIEQTNKGIEDVQKGQDEILKEIHSISANIDSLMKFVPISQKKPVVTNKND</sequence>
<name>A0A3E5BUL1_BACUN</name>
<evidence type="ECO:0000256" key="1">
    <source>
        <dbReference type="SAM" id="Phobius"/>
    </source>
</evidence>
<dbReference type="Proteomes" id="UP000442334">
    <property type="component" value="Unassembled WGS sequence"/>
</dbReference>
<accession>A0A3E5BUL1</accession>
<feature type="transmembrane region" description="Helical" evidence="1">
    <location>
        <begin position="212"/>
        <end position="233"/>
    </location>
</feature>
<keyword evidence="1" id="KW-1133">Transmembrane helix</keyword>
<organism evidence="3 5">
    <name type="scientific">Bacteroides uniformis</name>
    <dbReference type="NCBI Taxonomy" id="820"/>
    <lineage>
        <taxon>Bacteria</taxon>
        <taxon>Pseudomonadati</taxon>
        <taxon>Bacteroidota</taxon>
        <taxon>Bacteroidia</taxon>
        <taxon>Bacteroidales</taxon>
        <taxon>Bacteroidaceae</taxon>
        <taxon>Bacteroides</taxon>
    </lineage>
</organism>
<dbReference type="EMBL" id="WCUV01000022">
    <property type="protein sequence ID" value="KAB4086793.1"/>
    <property type="molecule type" value="Genomic_DNA"/>
</dbReference>
<feature type="transmembrane region" description="Helical" evidence="1">
    <location>
        <begin position="481"/>
        <end position="498"/>
    </location>
</feature>
<dbReference type="Proteomes" id="UP000432488">
    <property type="component" value="Unassembled WGS sequence"/>
</dbReference>
<gene>
    <name evidence="3" type="ORF">GAQ34_06265</name>
    <name evidence="2" type="ORF">GAQ56_21030</name>
</gene>
<proteinExistence type="predicted"/>
<keyword evidence="1" id="KW-0472">Membrane</keyword>
<reference evidence="4 5" key="1">
    <citation type="journal article" date="2019" name="Nat. Med.">
        <title>A library of human gut bacterial isolates paired with longitudinal multiomics data enables mechanistic microbiome research.</title>
        <authorList>
            <person name="Poyet M."/>
            <person name="Groussin M."/>
            <person name="Gibbons S.M."/>
            <person name="Avila-Pacheco J."/>
            <person name="Jiang X."/>
            <person name="Kearney S.M."/>
            <person name="Perrotta A.R."/>
            <person name="Berdy B."/>
            <person name="Zhao S."/>
            <person name="Lieberman T.D."/>
            <person name="Swanson P.K."/>
            <person name="Smith M."/>
            <person name="Roesemann S."/>
            <person name="Alexander J.E."/>
            <person name="Rich S.A."/>
            <person name="Livny J."/>
            <person name="Vlamakis H."/>
            <person name="Clish C."/>
            <person name="Bullock K."/>
            <person name="Deik A."/>
            <person name="Scott J."/>
            <person name="Pierce K.A."/>
            <person name="Xavier R.J."/>
            <person name="Alm E.J."/>
        </authorList>
    </citation>
    <scope>NUCLEOTIDE SEQUENCE [LARGE SCALE GENOMIC DNA]</scope>
    <source>
        <strain evidence="3 5">BIOML-A21</strain>
        <strain evidence="2 4">BIOML-A42</strain>
    </source>
</reference>
<comment type="caution">
    <text evidence="3">The sequence shown here is derived from an EMBL/GenBank/DDBJ whole genome shotgun (WGS) entry which is preliminary data.</text>
</comment>
<dbReference type="AlphaFoldDB" id="A0A3E5BUL1"/>
<evidence type="ECO:0000313" key="5">
    <source>
        <dbReference type="Proteomes" id="UP000442334"/>
    </source>
</evidence>
<dbReference type="EMBL" id="WCUA01000005">
    <property type="protein sequence ID" value="KAB4186474.1"/>
    <property type="molecule type" value="Genomic_DNA"/>
</dbReference>
<evidence type="ECO:0008006" key="6">
    <source>
        <dbReference type="Google" id="ProtNLM"/>
    </source>
</evidence>
<keyword evidence="1" id="KW-0812">Transmembrane</keyword>
<protein>
    <recommendedName>
        <fullName evidence="6">Transmembrane protein</fullName>
    </recommendedName>
</protein>
<feature type="transmembrane region" description="Helical" evidence="1">
    <location>
        <begin position="6"/>
        <end position="30"/>
    </location>
</feature>
<evidence type="ECO:0000313" key="4">
    <source>
        <dbReference type="Proteomes" id="UP000432488"/>
    </source>
</evidence>